<dbReference type="Proteomes" id="UP000694864">
    <property type="component" value="Chromosome 18"/>
</dbReference>
<dbReference type="RefSeq" id="XP_010484637.1">
    <property type="nucleotide sequence ID" value="XM_010486335.1"/>
</dbReference>
<feature type="transmembrane region" description="Helical" evidence="2">
    <location>
        <begin position="386"/>
        <end position="407"/>
    </location>
</feature>
<feature type="region of interest" description="Disordered" evidence="1">
    <location>
        <begin position="15"/>
        <end position="65"/>
    </location>
</feature>
<evidence type="ECO:0000313" key="4">
    <source>
        <dbReference type="RefSeq" id="XP_010484637.1"/>
    </source>
</evidence>
<dbReference type="PANTHER" id="PTHR35490:SF2">
    <property type="entry name" value="BACTERIOPHAGE N4 ADSORPTION B PROTEIN"/>
    <property type="match status" value="1"/>
</dbReference>
<proteinExistence type="predicted"/>
<protein>
    <submittedName>
        <fullName evidence="4">Uncharacterized protein LOC104762925</fullName>
    </submittedName>
</protein>
<keyword evidence="2" id="KW-0812">Transmembrane</keyword>
<keyword evidence="2" id="KW-0472">Membrane</keyword>
<reference evidence="3" key="1">
    <citation type="journal article" date="2014" name="Nat. Commun.">
        <title>The emerging biofuel crop Camelina sativa retains a highly undifferentiated hexaploid genome structure.</title>
        <authorList>
            <person name="Kagale S."/>
            <person name="Koh C."/>
            <person name="Nixon J."/>
            <person name="Bollina V."/>
            <person name="Clarke W.E."/>
            <person name="Tuteja R."/>
            <person name="Spillane C."/>
            <person name="Robinson S.J."/>
            <person name="Links M.G."/>
            <person name="Clarke C."/>
            <person name="Higgins E.E."/>
            <person name="Huebert T."/>
            <person name="Sharpe A.G."/>
            <person name="Parkin I.A."/>
        </authorList>
    </citation>
    <scope>NUCLEOTIDE SEQUENCE [LARGE SCALE GENOMIC DNA]</scope>
    <source>
        <strain evidence="3">cv. DH55</strain>
    </source>
</reference>
<evidence type="ECO:0000256" key="1">
    <source>
        <dbReference type="SAM" id="MobiDB-lite"/>
    </source>
</evidence>
<evidence type="ECO:0000256" key="2">
    <source>
        <dbReference type="SAM" id="Phobius"/>
    </source>
</evidence>
<reference evidence="4" key="2">
    <citation type="submission" date="2025-08" db="UniProtKB">
        <authorList>
            <consortium name="RefSeq"/>
        </authorList>
    </citation>
    <scope>IDENTIFICATION</scope>
    <source>
        <tissue evidence="4">Leaf</tissue>
    </source>
</reference>
<keyword evidence="2" id="KW-1133">Transmembrane helix</keyword>
<sequence length="424" mass="47910">MPTFYAATLDRSLSRELSPSALHSKPPISNDESNQPKENILFTRPQMSPSLYATPKEIPRPNSPSSYLTSPYIINHKARGPPLLFKRGSQLDDPSENICEATSSLSKSTSFLPFPVSDATAVDHTQGIPERPVWDCSPPHGNYWNNDKPGRDICSNGETGSNNATNPLEWKSYLLEPVRIKADKELDSEHFYNPRESVNFTSNTEVQGVGGAASSHNTTVGEFYDACDDELSTDIGMHSSVNKSETELREMRLGMLMEIERRRQAEETLEQMQVHWRRLREQLAHVGQFLPLDPTSSPYSMNLADELHRQLEVTRFVSDSVSSDLAKAEVEMEMQAELEAKNFEITRLTDRLHYYDTVNQEMSQRNQEVIEEARREGEKRKRRQRWIWGSIAATITIGSGVLAWSYLPPGMLSSDEAQQSPTDS</sequence>
<evidence type="ECO:0000313" key="3">
    <source>
        <dbReference type="Proteomes" id="UP000694864"/>
    </source>
</evidence>
<accession>A0ABM0XEA1</accession>
<organism evidence="3 4">
    <name type="scientific">Camelina sativa</name>
    <name type="common">False flax</name>
    <name type="synonym">Myagrum sativum</name>
    <dbReference type="NCBI Taxonomy" id="90675"/>
    <lineage>
        <taxon>Eukaryota</taxon>
        <taxon>Viridiplantae</taxon>
        <taxon>Streptophyta</taxon>
        <taxon>Embryophyta</taxon>
        <taxon>Tracheophyta</taxon>
        <taxon>Spermatophyta</taxon>
        <taxon>Magnoliopsida</taxon>
        <taxon>eudicotyledons</taxon>
        <taxon>Gunneridae</taxon>
        <taxon>Pentapetalae</taxon>
        <taxon>rosids</taxon>
        <taxon>malvids</taxon>
        <taxon>Brassicales</taxon>
        <taxon>Brassicaceae</taxon>
        <taxon>Camelineae</taxon>
        <taxon>Camelina</taxon>
    </lineage>
</organism>
<name>A0ABM0XEA1_CAMSA</name>
<dbReference type="PANTHER" id="PTHR35490">
    <property type="entry name" value="BACTERIOPHAGE N4 ADSORPTION B PROTEIN"/>
    <property type="match status" value="1"/>
</dbReference>
<dbReference type="GeneID" id="104762925"/>
<keyword evidence="3" id="KW-1185">Reference proteome</keyword>
<gene>
    <name evidence="4" type="primary">LOC104762925</name>
</gene>